<dbReference type="PANTHER" id="PTHR35759">
    <property type="entry name" value="BNAA09G03860D PROTEIN"/>
    <property type="match status" value="1"/>
</dbReference>
<evidence type="ECO:0000313" key="1">
    <source>
        <dbReference type="EMBL" id="CAE8742180.1"/>
    </source>
</evidence>
<reference evidence="1" key="1">
    <citation type="submission" date="2021-02" db="EMBL/GenBank/DDBJ databases">
        <authorList>
            <person name="Dougan E. K."/>
            <person name="Rhodes N."/>
            <person name="Thang M."/>
            <person name="Chan C."/>
        </authorList>
    </citation>
    <scope>NUCLEOTIDE SEQUENCE</scope>
</reference>
<dbReference type="EMBL" id="CAJNNW010037482">
    <property type="protein sequence ID" value="CAE8742180.1"/>
    <property type="molecule type" value="Genomic_DNA"/>
</dbReference>
<organism evidence="1 2">
    <name type="scientific">Polarella glacialis</name>
    <name type="common">Dinoflagellate</name>
    <dbReference type="NCBI Taxonomy" id="89957"/>
    <lineage>
        <taxon>Eukaryota</taxon>
        <taxon>Sar</taxon>
        <taxon>Alveolata</taxon>
        <taxon>Dinophyceae</taxon>
        <taxon>Suessiales</taxon>
        <taxon>Suessiaceae</taxon>
        <taxon>Polarella</taxon>
    </lineage>
</organism>
<comment type="caution">
    <text evidence="1">The sequence shown here is derived from an EMBL/GenBank/DDBJ whole genome shotgun (WGS) entry which is preliminary data.</text>
</comment>
<proteinExistence type="predicted"/>
<protein>
    <submittedName>
        <fullName evidence="1">Uncharacterized protein</fullName>
    </submittedName>
</protein>
<dbReference type="Proteomes" id="UP000626109">
    <property type="component" value="Unassembled WGS sequence"/>
</dbReference>
<sequence>MVSGASRAVRRGLPAALVVAAAATASFSGVACTAASRGRVRPGEEMLSLLDRGVTEDAEGRVFATRLRGLRPSLLRERERRLLEGGPLLDSRSRSAFHSFGHCSLATEEVYSLDDRELEESLARLLFSTAAAARAQGFDVQVSRFDLFHGHLFLRAHGCGLGILLHAAEYPARCKDSFPVNLGFCQEGSTVQYSDHRMRYRNILVLFSTGLPSQGFVLDASSALVEALIPEYARAPLYTLYEEALGEPMADVYFLPRASCEPDASSAQASAASCPGHETGKLGWIPRGKLRARMLQGQSGNLQSKL</sequence>
<accession>A0A813LZ28</accession>
<dbReference type="AlphaFoldDB" id="A0A813LZ28"/>
<dbReference type="PROSITE" id="PS51257">
    <property type="entry name" value="PROKAR_LIPOPROTEIN"/>
    <property type="match status" value="1"/>
</dbReference>
<gene>
    <name evidence="1" type="ORF">PGLA2088_LOCUS50856</name>
</gene>
<name>A0A813LZ28_POLGL</name>
<evidence type="ECO:0000313" key="2">
    <source>
        <dbReference type="Proteomes" id="UP000626109"/>
    </source>
</evidence>
<dbReference type="PANTHER" id="PTHR35759:SF1">
    <property type="entry name" value="OS07G0673000 PROTEIN"/>
    <property type="match status" value="1"/>
</dbReference>